<proteinExistence type="predicted"/>
<dbReference type="Proteomes" id="UP001497516">
    <property type="component" value="Chromosome 7"/>
</dbReference>
<name>A0AAV2FN20_9ROSI</name>
<protein>
    <recommendedName>
        <fullName evidence="1">Endonuclease/exonuclease/phosphatase domain-containing protein</fullName>
    </recommendedName>
</protein>
<dbReference type="InterPro" id="IPR036691">
    <property type="entry name" value="Endo/exonu/phosph_ase_sf"/>
</dbReference>
<evidence type="ECO:0000313" key="3">
    <source>
        <dbReference type="Proteomes" id="UP001497516"/>
    </source>
</evidence>
<evidence type="ECO:0000313" key="2">
    <source>
        <dbReference type="EMBL" id="CAL1399736.1"/>
    </source>
</evidence>
<dbReference type="SUPFAM" id="SSF56219">
    <property type="entry name" value="DNase I-like"/>
    <property type="match status" value="1"/>
</dbReference>
<organism evidence="2 3">
    <name type="scientific">Linum trigynum</name>
    <dbReference type="NCBI Taxonomy" id="586398"/>
    <lineage>
        <taxon>Eukaryota</taxon>
        <taxon>Viridiplantae</taxon>
        <taxon>Streptophyta</taxon>
        <taxon>Embryophyta</taxon>
        <taxon>Tracheophyta</taxon>
        <taxon>Spermatophyta</taxon>
        <taxon>Magnoliopsida</taxon>
        <taxon>eudicotyledons</taxon>
        <taxon>Gunneridae</taxon>
        <taxon>Pentapetalae</taxon>
        <taxon>rosids</taxon>
        <taxon>fabids</taxon>
        <taxon>Malpighiales</taxon>
        <taxon>Linaceae</taxon>
        <taxon>Linum</taxon>
    </lineage>
</organism>
<dbReference type="PANTHER" id="PTHR33710">
    <property type="entry name" value="BNAC02G09200D PROTEIN"/>
    <property type="match status" value="1"/>
</dbReference>
<dbReference type="Pfam" id="PF03372">
    <property type="entry name" value="Exo_endo_phos"/>
    <property type="match status" value="1"/>
</dbReference>
<dbReference type="GO" id="GO:0003824">
    <property type="term" value="F:catalytic activity"/>
    <property type="evidence" value="ECO:0007669"/>
    <property type="project" value="InterPro"/>
</dbReference>
<keyword evidence="3" id="KW-1185">Reference proteome</keyword>
<dbReference type="EMBL" id="OZ034820">
    <property type="protein sequence ID" value="CAL1399736.1"/>
    <property type="molecule type" value="Genomic_DNA"/>
</dbReference>
<dbReference type="InterPro" id="IPR005135">
    <property type="entry name" value="Endo/exonuclease/phosphatase"/>
</dbReference>
<dbReference type="PANTHER" id="PTHR33710:SF77">
    <property type="entry name" value="DNASE I-LIKE SUPERFAMILY PROTEIN"/>
    <property type="match status" value="1"/>
</dbReference>
<sequence length="246" mass="27965">MQVKHPSSQDEGCIFSAIYDNPAPVQRRELWARLHSLAQDLKDPWLLVGDFNSILSPTEKLGGAPFNSSRTRDFQECVNDIGLHDLGFTGPAYTWFRLGLRERLDRDLANNTWVATLPEAAVHHLPRMRKSDHRSILVCLTHPHHPAGRKPFCFLAAWLTHASFQSMAANALAEGSSFTGSADAFVKDVTIWNSEVFGHITKRKDQLLRWLERLEKVAQGHGDDTQLNQVREKLELVLFQEELTWC</sequence>
<dbReference type="AlphaFoldDB" id="A0AAV2FN20"/>
<feature type="domain" description="Endonuclease/exonuclease/phosphatase" evidence="1">
    <location>
        <begin position="19"/>
        <end position="133"/>
    </location>
</feature>
<reference evidence="2 3" key="1">
    <citation type="submission" date="2024-04" db="EMBL/GenBank/DDBJ databases">
        <authorList>
            <person name="Fracassetti M."/>
        </authorList>
    </citation>
    <scope>NUCLEOTIDE SEQUENCE [LARGE SCALE GENOMIC DNA]</scope>
</reference>
<evidence type="ECO:0000259" key="1">
    <source>
        <dbReference type="Pfam" id="PF03372"/>
    </source>
</evidence>
<gene>
    <name evidence="2" type="ORF">LTRI10_LOCUS39908</name>
</gene>
<dbReference type="Gene3D" id="3.60.10.10">
    <property type="entry name" value="Endonuclease/exonuclease/phosphatase"/>
    <property type="match status" value="1"/>
</dbReference>
<accession>A0AAV2FN20</accession>